<dbReference type="GO" id="GO:0000981">
    <property type="term" value="F:DNA-binding transcription factor activity, RNA polymerase II-specific"/>
    <property type="evidence" value="ECO:0007669"/>
    <property type="project" value="InterPro"/>
</dbReference>
<gene>
    <name evidence="2" type="ORF">CU097_012854</name>
</gene>
<dbReference type="EMBL" id="PJQL01000101">
    <property type="protein sequence ID" value="RCH99770.1"/>
    <property type="molecule type" value="Genomic_DNA"/>
</dbReference>
<dbReference type="InterPro" id="IPR001138">
    <property type="entry name" value="Zn2Cys6_DnaBD"/>
</dbReference>
<name>A0A367KCA4_RHIAZ</name>
<dbReference type="CDD" id="cd12148">
    <property type="entry name" value="fungal_TF_MHR"/>
    <property type="match status" value="1"/>
</dbReference>
<organism evidence="2 3">
    <name type="scientific">Rhizopus azygosporus</name>
    <name type="common">Rhizopus microsporus var. azygosporus</name>
    <dbReference type="NCBI Taxonomy" id="86630"/>
    <lineage>
        <taxon>Eukaryota</taxon>
        <taxon>Fungi</taxon>
        <taxon>Fungi incertae sedis</taxon>
        <taxon>Mucoromycota</taxon>
        <taxon>Mucoromycotina</taxon>
        <taxon>Mucoromycetes</taxon>
        <taxon>Mucorales</taxon>
        <taxon>Mucorineae</taxon>
        <taxon>Rhizopodaceae</taxon>
        <taxon>Rhizopus</taxon>
    </lineage>
</organism>
<dbReference type="SUPFAM" id="SSF57701">
    <property type="entry name" value="Zn2/Cys6 DNA-binding domain"/>
    <property type="match status" value="1"/>
</dbReference>
<accession>A0A367KCA4</accession>
<proteinExistence type="predicted"/>
<sequence>MASPVKRKRNRPCENCRTRRRKCVSTSSDICERCQKMKLACIYTFTEKPAKPKTVSIIKQNNLLNAIWALGRETELMRLQLCELQRALCTNCQSVTCQHRQRFKWNLTITGNQKGIQVNTSVKSLSDLELFIKEGLSRLQLTDTISCPDISFNAGNQMLRVTYPIMKVEQVFQDVFRFMPKGAGSSSQLDISFSAQFNKQYPLFKLKMIQNYFACFGLGIPILPYPIYYPKLCTELDSLLTASVVCLAAYSPCSHADLSEFSFSRQQFAEHSRQVAKEMLEDALFEDDTPTPELCCALLLVTISSIYALKVKEARIQCSLCWRMMNLLKPITPQNEEEAIQEQIRIRAYYIVRYLEFSFIKFNDKANGFGSAALNINSLPQPLPCEASDVTIINAIRCYQLLLRLMAISSGFSSDEPMMFGFFGGVLEHVSSTMILALERFLIELWKLFPEDFKLGNGPFAYTDVITSSPNQNPFILRLNLIYYVYWVNFHCKIMNYPWQADMTGVDSQRVDGHRSLMIASICADTATQLYVVMENIAPCQLDVHWISSCLDILKVLAASLDPSVRERARRNIAILSDVLKRRFQLDHPQVYAGPCKDQRRHIYSARNSRSTSVSSTNTSVSSSMNESTCESILTEDTSHGIYINHQAVYISPYFDQLRSNITEYMLNNKIFEEM</sequence>
<evidence type="ECO:0000313" key="3">
    <source>
        <dbReference type="Proteomes" id="UP000252139"/>
    </source>
</evidence>
<protein>
    <recommendedName>
        <fullName evidence="1">Zn(2)-C6 fungal-type domain-containing protein</fullName>
    </recommendedName>
</protein>
<dbReference type="PROSITE" id="PS00463">
    <property type="entry name" value="ZN2_CY6_FUNGAL_1"/>
    <property type="match status" value="1"/>
</dbReference>
<comment type="caution">
    <text evidence="2">The sequence shown here is derived from an EMBL/GenBank/DDBJ whole genome shotgun (WGS) entry which is preliminary data.</text>
</comment>
<evidence type="ECO:0000259" key="1">
    <source>
        <dbReference type="PROSITE" id="PS50048"/>
    </source>
</evidence>
<keyword evidence="3" id="KW-1185">Reference proteome</keyword>
<reference evidence="2 3" key="1">
    <citation type="journal article" date="2018" name="G3 (Bethesda)">
        <title>Phylogenetic and Phylogenomic Definition of Rhizopus Species.</title>
        <authorList>
            <person name="Gryganskyi A.P."/>
            <person name="Golan J."/>
            <person name="Dolatabadi S."/>
            <person name="Mondo S."/>
            <person name="Robb S."/>
            <person name="Idnurm A."/>
            <person name="Muszewska A."/>
            <person name="Steczkiewicz K."/>
            <person name="Masonjones S."/>
            <person name="Liao H.L."/>
            <person name="Gajdeczka M.T."/>
            <person name="Anike F."/>
            <person name="Vuek A."/>
            <person name="Anishchenko I.M."/>
            <person name="Voigt K."/>
            <person name="de Hoog G.S."/>
            <person name="Smith M.E."/>
            <person name="Heitman J."/>
            <person name="Vilgalys R."/>
            <person name="Stajich J.E."/>
        </authorList>
    </citation>
    <scope>NUCLEOTIDE SEQUENCE [LARGE SCALE GENOMIC DNA]</scope>
    <source>
        <strain evidence="2 3">CBS 357.93</strain>
    </source>
</reference>
<feature type="domain" description="Zn(2)-C6 fungal-type" evidence="1">
    <location>
        <begin position="12"/>
        <end position="43"/>
    </location>
</feature>
<dbReference type="AlphaFoldDB" id="A0A367KCA4"/>
<dbReference type="CDD" id="cd00067">
    <property type="entry name" value="GAL4"/>
    <property type="match status" value="1"/>
</dbReference>
<evidence type="ECO:0000313" key="2">
    <source>
        <dbReference type="EMBL" id="RCH99770.1"/>
    </source>
</evidence>
<dbReference type="InterPro" id="IPR036864">
    <property type="entry name" value="Zn2-C6_fun-type_DNA-bd_sf"/>
</dbReference>
<dbReference type="SMART" id="SM00066">
    <property type="entry name" value="GAL4"/>
    <property type="match status" value="1"/>
</dbReference>
<dbReference type="Gene3D" id="4.10.240.10">
    <property type="entry name" value="Zn(2)-C6 fungal-type DNA-binding domain"/>
    <property type="match status" value="1"/>
</dbReference>
<dbReference type="STRING" id="86630.A0A367KCA4"/>
<dbReference type="Proteomes" id="UP000252139">
    <property type="component" value="Unassembled WGS sequence"/>
</dbReference>
<dbReference type="PROSITE" id="PS50048">
    <property type="entry name" value="ZN2_CY6_FUNGAL_2"/>
    <property type="match status" value="1"/>
</dbReference>
<dbReference type="GO" id="GO:0008270">
    <property type="term" value="F:zinc ion binding"/>
    <property type="evidence" value="ECO:0007669"/>
    <property type="project" value="InterPro"/>
</dbReference>
<dbReference type="OrthoDB" id="2217145at2759"/>